<feature type="region of interest" description="Disordered" evidence="2">
    <location>
        <begin position="1895"/>
        <end position="1919"/>
    </location>
</feature>
<dbReference type="InterPro" id="IPR050708">
    <property type="entry name" value="T6SS_VgrG/RHS"/>
</dbReference>
<dbReference type="PANTHER" id="PTHR32305:SF17">
    <property type="entry name" value="TRNA NUCLEASE WAPA"/>
    <property type="match status" value="1"/>
</dbReference>
<keyword evidence="1" id="KW-0677">Repeat</keyword>
<feature type="chain" id="PRO_5034518424" description="Teneurin-like YD-shell domain-containing protein" evidence="3">
    <location>
        <begin position="30"/>
        <end position="2158"/>
    </location>
</feature>
<dbReference type="NCBIfam" id="TIGR01643">
    <property type="entry name" value="YD_repeat_2x"/>
    <property type="match status" value="1"/>
</dbReference>
<dbReference type="InterPro" id="IPR006530">
    <property type="entry name" value="YD"/>
</dbReference>
<dbReference type="InterPro" id="IPR056823">
    <property type="entry name" value="TEN-like_YD-shell"/>
</dbReference>
<sequence length="2158" mass="230305">MRRPGIRAALVAALTVVISLPVGVTAASAAVVSAEQGPPGAPPVQKQRSSKVRAMDASGAKEARERVAASRARNDAAADRAAKEREAARWPSAGEADVPIGDARSVSVGGLPVSLDSAASDSAAPAATQAADPVTTQVTTQAGPGTAASPDVQAAGSRTARVRVLDRAAAEAAGVDGVLLTASAQTSGTQTPSTATLSVGYAAFASAYGGGWSGRLRLVRLPACAVTTPEREECRTRTPLDTGNSAAAQTLSAAVAFDAAPAVLAVTADTPGEGGEAADGSGNYAATPLAASSTWEAGGNSGSFSWSYPIAPVEPAAGPAPALDLSYDSGGVDGRTSTTNNQGTSIGEGFDTAATSYIDRQYGNCDEDGHDKQYDLCWKYDNASLVLNGKATELVKDDTSGTWRLKNDDASTVTHSTGADNGDDDGEYWTVVTGDGTKYVFGLNKLSGAGSQRTNSVFTAPVYGDDSGEPGYSKGDSFADRSVTQAWRWNLDYAEDTHGNAMTYWYTAETNYYRKNKSSTATTSYVRGGYLDKILYGQRSDTLFTVDAPYKVAFSYAERCTASDCGSLTKDTAENWPDVPFDAICKKDADKDDCHAESPAFFSRKRLVKIETSVLSGTAYKPVDSWAFTQKYLDGGDIGSSADQTLSLMSIVRTGSAGDTPLTLDPVSFTYAMRPNRVAGGTQPGGGNILPLTRPRIETVTSETGAITTVSYNEPECVRGSTMPKAEDDNALSCYPQFWHVNGATDASIDWFNKYRVLAVNIADPAGHNPLVEYAYEYATPGWRYNDSPFTPSDERTWSLWRGYQKVTTYVGDTDGTRTKTVSVYLQGMNGDRLLKSADPRTVDPDRRRAATVPGLDVAGLDVPDLTDSEQYAGFTREEVSYDGAVPVDVTVNDPWSAKTATQHKSYADTEAYYVRMGKTSEHTYLTVPKTWRTVTTSTTYDSYGMAVREDSTGDTAKSGDETCTRTWYARDDAKGLNSLVSRTRVVGRACSVQEADLSLPASSATSGDVLSDTAAVYDNTAATGWSANQKPVKGDATWTGRATGYPSAVTGDDRPPTGWQRAESTTYDALGRPLTVTDAGGNPTATAYTPTGAGVLTKTVETNAKQQKVTTFLDATRGLPVRTYDPNNGKTEQTYDALGRLTGVWLPDRSKDGGQTPTYAYSYVYERGRAPAIGTSTVKSSTTASWSYEIFDSLLRPMQTQRPTPNGGRLLTDTRYDSRGLAYEAYADIFDSKQTPNATYTREEYGEAPKQTNLVFDGAGRAVRSTFLSYGVEKWTTTTTYTGDSTAVSAPTGGTATRTVTDALDRTVERREYNSPSPADTQYGALTSSGYTSTSFTYRADDKELTVTAPDGAKWSYTYDLFARQNGISDPDKGASALRYTALDQTDTVTGANGTVLLYGYDELGRKTGLWSGSRTDANKLAAWTYDTVAKGQLTSSTSYDGGVSGKAYTKKVLTYDGQYRATSTEIDIDPNDPMVLSGAAKTSYVFGSDYNLDGTLKSSTEPAAGALAEERISLSYTPTGQANGVTGVTDYLQKADYNALGQPLQFTLGLSGATQAKKTFLNNTYEEGTDRLKRSFVTTQSTPVKPQDLTYHYDDAGNVTEIADTPTQDGAGQSDIQCFAYDGQRRLTEAWTPATDDCTSRTLGGAAPYRTAYTYNSSGLRATETRYSGSTATTSAYCYGDTAKRHALTAVVTGSCTGATATYSYDKSGNTTGRNGQVLTWDAQGRIATLTQGTQKTAYLYDADGGLLIRRAVGDGESVLYLGATEIHSKKSGSAVTNWASRFYAADTQVIAVRTTQGGKNAVSFLAGDQHGTSSLSVDAAGQAISKRFTTPFGAPRGSTVGGAWPDDKGFLGKPADAATGLTYVGARMYDPVAGRFLSVDPVLSTGQAQSLNGYSYGNNNPVTFSDPTGEEVGSRPNSCQYDLKYCDKETQADVGYDPKTGRVDPDKGAAHRKNKKKARATPSPSPGPSPKPPAGGCHCKPVHHDNGVNLLKALATHPFHWRNNLNGANTLAIAMSFASDGCERRALQYVCYGATLKDGRPMTVGDVHFYPYSRKDFEERLRQEKQARDDIAKVAGRATADKYGPDLERHEAVHSEQWSHYFSATDYIIDYGLATAKSHLETGSDVATNSFEVGANLWWGGYVNWRPLEYRLPGT</sequence>
<dbReference type="NCBIfam" id="TIGR03696">
    <property type="entry name" value="Rhs_assc_core"/>
    <property type="match status" value="1"/>
</dbReference>
<organism evidence="5 6">
    <name type="scientific">Microbispora bryophytorum</name>
    <dbReference type="NCBI Taxonomy" id="1460882"/>
    <lineage>
        <taxon>Bacteria</taxon>
        <taxon>Bacillati</taxon>
        <taxon>Actinomycetota</taxon>
        <taxon>Actinomycetes</taxon>
        <taxon>Streptosporangiales</taxon>
        <taxon>Streptosporangiaceae</taxon>
        <taxon>Microbispora</taxon>
    </lineage>
</organism>
<evidence type="ECO:0000313" key="5">
    <source>
        <dbReference type="EMBL" id="GGO28952.1"/>
    </source>
</evidence>
<feature type="region of interest" description="Disordered" evidence="2">
    <location>
        <begin position="124"/>
        <end position="157"/>
    </location>
</feature>
<feature type="compositionally biased region" description="Low complexity" evidence="2">
    <location>
        <begin position="124"/>
        <end position="142"/>
    </location>
</feature>
<reference evidence="5" key="2">
    <citation type="submission" date="2020-09" db="EMBL/GenBank/DDBJ databases">
        <authorList>
            <person name="Sun Q."/>
            <person name="Zhou Y."/>
        </authorList>
    </citation>
    <scope>NUCLEOTIDE SEQUENCE</scope>
    <source>
        <strain evidence="5">CGMCC 4.7138</strain>
    </source>
</reference>
<dbReference type="OrthoDB" id="291011at2"/>
<evidence type="ECO:0000259" key="4">
    <source>
        <dbReference type="Pfam" id="PF25023"/>
    </source>
</evidence>
<feature type="compositionally biased region" description="Basic residues" evidence="2">
    <location>
        <begin position="1953"/>
        <end position="1962"/>
    </location>
</feature>
<feature type="compositionally biased region" description="Basic and acidic residues" evidence="2">
    <location>
        <begin position="59"/>
        <end position="88"/>
    </location>
</feature>
<gene>
    <name evidence="5" type="ORF">GCM10011574_63910</name>
</gene>
<comment type="caution">
    <text evidence="5">The sequence shown here is derived from an EMBL/GenBank/DDBJ whole genome shotgun (WGS) entry which is preliminary data.</text>
</comment>
<feature type="region of interest" description="Disordered" evidence="2">
    <location>
        <begin position="32"/>
        <end position="101"/>
    </location>
</feature>
<name>A0A8H9H626_9ACTN</name>
<evidence type="ECO:0000256" key="1">
    <source>
        <dbReference type="ARBA" id="ARBA00022737"/>
    </source>
</evidence>
<dbReference type="Proteomes" id="UP000653480">
    <property type="component" value="Unassembled WGS sequence"/>
</dbReference>
<feature type="compositionally biased region" description="Polar residues" evidence="2">
    <location>
        <begin position="1895"/>
        <end position="1909"/>
    </location>
</feature>
<feature type="compositionally biased region" description="Basic and acidic residues" evidence="2">
    <location>
        <begin position="1942"/>
        <end position="1952"/>
    </location>
</feature>
<dbReference type="InterPro" id="IPR022385">
    <property type="entry name" value="Rhs_assc_core"/>
</dbReference>
<evidence type="ECO:0000313" key="6">
    <source>
        <dbReference type="Proteomes" id="UP000653480"/>
    </source>
</evidence>
<feature type="region of interest" description="Disordered" evidence="2">
    <location>
        <begin position="1937"/>
        <end position="1983"/>
    </location>
</feature>
<dbReference type="RefSeq" id="WP_142575469.1">
    <property type="nucleotide sequence ID" value="NZ_BMMN01000017.1"/>
</dbReference>
<reference evidence="5" key="1">
    <citation type="journal article" date="2014" name="Int. J. Syst. Evol. Microbiol.">
        <title>Complete genome sequence of Corynebacterium casei LMG S-19264T (=DSM 44701T), isolated from a smear-ripened cheese.</title>
        <authorList>
            <consortium name="US DOE Joint Genome Institute (JGI-PGF)"/>
            <person name="Walter F."/>
            <person name="Albersmeier A."/>
            <person name="Kalinowski J."/>
            <person name="Ruckert C."/>
        </authorList>
    </citation>
    <scope>NUCLEOTIDE SEQUENCE</scope>
    <source>
        <strain evidence="5">CGMCC 4.7138</strain>
    </source>
</reference>
<feature type="domain" description="Teneurin-like YD-shell" evidence="4">
    <location>
        <begin position="1570"/>
        <end position="1905"/>
    </location>
</feature>
<keyword evidence="6" id="KW-1185">Reference proteome</keyword>
<feature type="signal peptide" evidence="3">
    <location>
        <begin position="1"/>
        <end position="29"/>
    </location>
</feature>
<dbReference type="PANTHER" id="PTHR32305">
    <property type="match status" value="1"/>
</dbReference>
<dbReference type="EMBL" id="BMMN01000017">
    <property type="protein sequence ID" value="GGO28952.1"/>
    <property type="molecule type" value="Genomic_DNA"/>
</dbReference>
<feature type="compositionally biased region" description="Pro residues" evidence="2">
    <location>
        <begin position="1966"/>
        <end position="1976"/>
    </location>
</feature>
<evidence type="ECO:0000256" key="2">
    <source>
        <dbReference type="SAM" id="MobiDB-lite"/>
    </source>
</evidence>
<proteinExistence type="predicted"/>
<accession>A0A8H9H626</accession>
<dbReference type="Gene3D" id="2.180.10.10">
    <property type="entry name" value="RHS repeat-associated core"/>
    <property type="match status" value="3"/>
</dbReference>
<protein>
    <recommendedName>
        <fullName evidence="4">Teneurin-like YD-shell domain-containing protein</fullName>
    </recommendedName>
</protein>
<dbReference type="Pfam" id="PF25023">
    <property type="entry name" value="TEN_YD-shell"/>
    <property type="match status" value="1"/>
</dbReference>
<evidence type="ECO:0000256" key="3">
    <source>
        <dbReference type="SAM" id="SignalP"/>
    </source>
</evidence>
<keyword evidence="3" id="KW-0732">Signal</keyword>